<name>A0A0P1B8F0_9BASI</name>
<dbReference type="EMBL" id="CCYA01000065">
    <property type="protein sequence ID" value="CEH11936.1"/>
    <property type="molecule type" value="Genomic_DNA"/>
</dbReference>
<evidence type="ECO:0000313" key="2">
    <source>
        <dbReference type="EMBL" id="CEH11936.1"/>
    </source>
</evidence>
<sequence length="561" mass="61290">MRALTALAVLETLATRGASTNEALRGAATSAGLFADAHLVPASHVNRAGAMATPLNVYWSSFRARPDSAVVREVSEKAVLFHAANFHPDARLARITRPLNRGEISEPEPYATMELYDKDDKQILGSGLTSKGEPYTGHRAYTIPGTELRRNGQGQPVMYESDETRSQPKVHSPQLTHNDFVAMDHPDAKRLRDSRVNDVVDLIRVPRGARIPLKASHAAVQNIPAAPLKDSFRIVLKHGQRQPSATEQRAIRHYVSKYHPDADEFVIKTGFRADEQEPVLHLKGTIQQGSLGEESKSESIRGLGVTSTGKRYRSKDHRVYLPPGQSLTTSQGKVVLAQDPGDKAIIYSTRNDIAATHTSIQRTRMSTRHPDQPKQGPAKGLPWVRKTGPIARSSLSKPSLDAKRKRVESTHGPNGRSKSSRTDNGAISKGSSLIHPLANHNGAADTPKSVSPPAPSMTANVHSPLVDFSPEEREELRRLFGEHPAPHPWNEGHASHLAGPRWHVASHPTEARRAPSPLVELSAEEAEELHQLFSSPPPSSLRSTQGSGQTLFHSAAQRLHS</sequence>
<dbReference type="OrthoDB" id="10527493at2759"/>
<feature type="region of interest" description="Disordered" evidence="1">
    <location>
        <begin position="288"/>
        <end position="311"/>
    </location>
</feature>
<dbReference type="AlphaFoldDB" id="A0A0P1B8F0"/>
<dbReference type="Proteomes" id="UP000054845">
    <property type="component" value="Unassembled WGS sequence"/>
</dbReference>
<accession>A0A0P1B8F0</accession>
<feature type="compositionally biased region" description="Polar residues" evidence="1">
    <location>
        <begin position="541"/>
        <end position="552"/>
    </location>
</feature>
<protein>
    <submittedName>
        <fullName evidence="2">Uncharacterized protein</fullName>
    </submittedName>
</protein>
<feature type="compositionally biased region" description="Polar residues" evidence="1">
    <location>
        <begin position="422"/>
        <end position="431"/>
    </location>
</feature>
<proteinExistence type="predicted"/>
<keyword evidence="3" id="KW-1185">Reference proteome</keyword>
<evidence type="ECO:0000256" key="1">
    <source>
        <dbReference type="SAM" id="MobiDB-lite"/>
    </source>
</evidence>
<reference evidence="2 3" key="1">
    <citation type="submission" date="2014-09" db="EMBL/GenBank/DDBJ databases">
        <authorList>
            <person name="Magalhaes I.L.F."/>
            <person name="Oliveira U."/>
            <person name="Santos F.R."/>
            <person name="Vidigal T.H.D.A."/>
            <person name="Brescovit A.D."/>
            <person name="Santos A.J."/>
        </authorList>
    </citation>
    <scope>NUCLEOTIDE SEQUENCE [LARGE SCALE GENOMIC DNA]</scope>
</reference>
<organism evidence="2 3">
    <name type="scientific">Ceraceosorus bombacis</name>
    <dbReference type="NCBI Taxonomy" id="401625"/>
    <lineage>
        <taxon>Eukaryota</taxon>
        <taxon>Fungi</taxon>
        <taxon>Dikarya</taxon>
        <taxon>Basidiomycota</taxon>
        <taxon>Ustilaginomycotina</taxon>
        <taxon>Exobasidiomycetes</taxon>
        <taxon>Ceraceosorales</taxon>
        <taxon>Ceraceosoraceae</taxon>
        <taxon>Ceraceosorus</taxon>
    </lineage>
</organism>
<feature type="region of interest" description="Disordered" evidence="1">
    <location>
        <begin position="359"/>
        <end position="466"/>
    </location>
</feature>
<feature type="region of interest" description="Disordered" evidence="1">
    <location>
        <begin position="525"/>
        <end position="561"/>
    </location>
</feature>
<evidence type="ECO:0000313" key="3">
    <source>
        <dbReference type="Proteomes" id="UP000054845"/>
    </source>
</evidence>